<accession>A0A6J5NHJ0</accession>
<evidence type="ECO:0000313" key="1">
    <source>
        <dbReference type="EMBL" id="CAB4159210.1"/>
    </source>
</evidence>
<name>A0A6J5NHJ0_9CAUD</name>
<dbReference type="EMBL" id="LR796675">
    <property type="protein sequence ID" value="CAB4159210.1"/>
    <property type="molecule type" value="Genomic_DNA"/>
</dbReference>
<gene>
    <name evidence="1" type="ORF">UFOVP704_64</name>
</gene>
<organism evidence="1">
    <name type="scientific">uncultured Caudovirales phage</name>
    <dbReference type="NCBI Taxonomy" id="2100421"/>
    <lineage>
        <taxon>Viruses</taxon>
        <taxon>Duplodnaviria</taxon>
        <taxon>Heunggongvirae</taxon>
        <taxon>Uroviricota</taxon>
        <taxon>Caudoviricetes</taxon>
        <taxon>Peduoviridae</taxon>
        <taxon>Maltschvirus</taxon>
        <taxon>Maltschvirus maltsch</taxon>
    </lineage>
</organism>
<sequence>MDNVIKCPVAYEYHDIWLNTSNFERVHIAVKQDDPSAFLSVDKDGWFFIPAWTEQGGAEKYVDDNELKLIHEIKNIALTELCLLARAIMLNGVPMLVCGSSIAENTLSTYAPTPTIYSSVGSVWHYVEIDGKELRTPDGELIIQLTASTLLARLYSEFPEFQDHLMNKAVTVKSIMFTDLVQREQYVYTDGELLNVRNGLATSKLMRTDGNV</sequence>
<reference evidence="1" key="1">
    <citation type="submission" date="2020-04" db="EMBL/GenBank/DDBJ databases">
        <authorList>
            <person name="Chiriac C."/>
            <person name="Salcher M."/>
            <person name="Ghai R."/>
            <person name="Kavagutti S V."/>
        </authorList>
    </citation>
    <scope>NUCLEOTIDE SEQUENCE</scope>
</reference>
<protein>
    <submittedName>
        <fullName evidence="1">Uncharacterized protein</fullName>
    </submittedName>
</protein>
<proteinExistence type="predicted"/>